<dbReference type="GO" id="GO:0046872">
    <property type="term" value="F:metal ion binding"/>
    <property type="evidence" value="ECO:0007669"/>
    <property type="project" value="InterPro"/>
</dbReference>
<dbReference type="Pfam" id="PF16656">
    <property type="entry name" value="Pur_ac_phosph_N"/>
    <property type="match status" value="1"/>
</dbReference>
<dbReference type="InterPro" id="IPR008963">
    <property type="entry name" value="Purple_acid_Pase-like_N"/>
</dbReference>
<evidence type="ECO:0000259" key="4">
    <source>
        <dbReference type="Pfam" id="PF16656"/>
    </source>
</evidence>
<keyword evidence="3" id="KW-0472">Membrane</keyword>
<evidence type="ECO:0000313" key="5">
    <source>
        <dbReference type="EMBL" id="ADE77318.1"/>
    </source>
</evidence>
<dbReference type="EMBL" id="BT124037">
    <property type="protein sequence ID" value="ADE77318.1"/>
    <property type="molecule type" value="mRNA"/>
</dbReference>
<dbReference type="InterPro" id="IPR015914">
    <property type="entry name" value="PAPs_N"/>
</dbReference>
<evidence type="ECO:0000256" key="2">
    <source>
        <dbReference type="ARBA" id="ARBA00022525"/>
    </source>
</evidence>
<feature type="domain" description="Purple acid phosphatase N-terminal" evidence="4">
    <location>
        <begin position="156"/>
        <end position="243"/>
    </location>
</feature>
<reference evidence="5" key="1">
    <citation type="submission" date="2010-04" db="EMBL/GenBank/DDBJ databases">
        <authorList>
            <person name="Reid K.E."/>
            <person name="Liao N."/>
            <person name="Chan S."/>
            <person name="Docking R."/>
            <person name="Taylor G."/>
            <person name="Moore R."/>
            <person name="Mayo M."/>
            <person name="Munro S."/>
            <person name="King J."/>
            <person name="Yanchuk A."/>
            <person name="Holt R."/>
            <person name="Jones S."/>
            <person name="Marra M."/>
            <person name="Ritland C.E."/>
            <person name="Ritland K."/>
            <person name="Bohlmann J."/>
        </authorList>
    </citation>
    <scope>NUCLEOTIDE SEQUENCE</scope>
    <source>
        <tissue evidence="5">Bud</tissue>
    </source>
</reference>
<dbReference type="Gene3D" id="2.60.40.380">
    <property type="entry name" value="Purple acid phosphatase-like, N-terminal"/>
    <property type="match status" value="1"/>
</dbReference>
<proteinExistence type="evidence at transcript level"/>
<dbReference type="PANTHER" id="PTHR45778">
    <property type="entry name" value="PURPLE ACID PHOSPHATASE-RELATED"/>
    <property type="match status" value="1"/>
</dbReference>
<accession>D5ACP9</accession>
<organism evidence="5">
    <name type="scientific">Picea sitchensis</name>
    <name type="common">Sitka spruce</name>
    <name type="synonym">Pinus sitchensis</name>
    <dbReference type="NCBI Taxonomy" id="3332"/>
    <lineage>
        <taxon>Eukaryota</taxon>
        <taxon>Viridiplantae</taxon>
        <taxon>Streptophyta</taxon>
        <taxon>Embryophyta</taxon>
        <taxon>Tracheophyta</taxon>
        <taxon>Spermatophyta</taxon>
        <taxon>Pinopsida</taxon>
        <taxon>Pinidae</taxon>
        <taxon>Conifers I</taxon>
        <taxon>Pinales</taxon>
        <taxon>Pinaceae</taxon>
        <taxon>Picea</taxon>
    </lineage>
</organism>
<dbReference type="PANTHER" id="PTHR45778:SF7">
    <property type="entry name" value="PURPLE ACID PHOSPHATASE"/>
    <property type="match status" value="1"/>
</dbReference>
<feature type="transmembrane region" description="Helical" evidence="3">
    <location>
        <begin position="12"/>
        <end position="32"/>
    </location>
</feature>
<name>D5ACP9_PICSI</name>
<keyword evidence="2" id="KW-0964">Secreted</keyword>
<keyword evidence="3" id="KW-0812">Transmembrane</keyword>
<keyword evidence="3" id="KW-1133">Transmembrane helix</keyword>
<dbReference type="GO" id="GO:0003993">
    <property type="term" value="F:acid phosphatase activity"/>
    <property type="evidence" value="ECO:0007669"/>
    <property type="project" value="InterPro"/>
</dbReference>
<evidence type="ECO:0000256" key="3">
    <source>
        <dbReference type="SAM" id="Phobius"/>
    </source>
</evidence>
<sequence>MGRRTKFEEELIIAFVVVVSLMIGAANGLLTVESSPKTLNRSGDNVTLTLTWTANSSSSSSDMDWLGIYNPPDSADEHFIGYILLSSFCPNWMEGSCYVDLPLINLRRPYEFRVFRWDKSEISNRTPVDEAHNPLPSTTHLLARSDGVSFRNLNDPAQLHLAFTSNQDEMRVMFLTKDAIKSSVRYGLDENEMDRVAEARSVTYTRSEMCDAPANTSLGWMDPGYIHDAVMQGLEPGKRYFYQELILHFPYLLRPAKVCYRFCPLTARVFFFHSCGGAVGEGLKLLCYRFEFKKFPTQRVFYFILFTFFLSGAR</sequence>
<dbReference type="AlphaFoldDB" id="D5ACP9"/>
<protein>
    <recommendedName>
        <fullName evidence="4">Purple acid phosphatase N-terminal domain-containing protein</fullName>
    </recommendedName>
</protein>
<comment type="subcellular location">
    <subcellularLocation>
        <location evidence="1">Secreted</location>
    </subcellularLocation>
</comment>
<evidence type="ECO:0000256" key="1">
    <source>
        <dbReference type="ARBA" id="ARBA00004613"/>
    </source>
</evidence>
<dbReference type="GO" id="GO:0005576">
    <property type="term" value="C:extracellular region"/>
    <property type="evidence" value="ECO:0007669"/>
    <property type="project" value="UniProtKB-SubCell"/>
</dbReference>
<dbReference type="SUPFAM" id="SSF49363">
    <property type="entry name" value="Purple acid phosphatase, N-terminal domain"/>
    <property type="match status" value="1"/>
</dbReference>